<protein>
    <recommendedName>
        <fullName evidence="4">Sodefrin-like factor</fullName>
    </recommendedName>
</protein>
<reference evidence="2" key="1">
    <citation type="submission" date="2021-04" db="EMBL/GenBank/DDBJ databases">
        <authorList>
            <consortium name="Molecular Ecology Group"/>
        </authorList>
    </citation>
    <scope>NUCLEOTIDE SEQUENCE</scope>
</reference>
<dbReference type="EMBL" id="CAJHNH020000735">
    <property type="protein sequence ID" value="CAG5119562.1"/>
    <property type="molecule type" value="Genomic_DNA"/>
</dbReference>
<accession>A0A8S3YVE2</accession>
<organism evidence="2 3">
    <name type="scientific">Candidula unifasciata</name>
    <dbReference type="NCBI Taxonomy" id="100452"/>
    <lineage>
        <taxon>Eukaryota</taxon>
        <taxon>Metazoa</taxon>
        <taxon>Spiralia</taxon>
        <taxon>Lophotrochozoa</taxon>
        <taxon>Mollusca</taxon>
        <taxon>Gastropoda</taxon>
        <taxon>Heterobranchia</taxon>
        <taxon>Euthyneura</taxon>
        <taxon>Panpulmonata</taxon>
        <taxon>Eupulmonata</taxon>
        <taxon>Stylommatophora</taxon>
        <taxon>Helicina</taxon>
        <taxon>Helicoidea</taxon>
        <taxon>Geomitridae</taxon>
        <taxon>Candidula</taxon>
    </lineage>
</organism>
<keyword evidence="3" id="KW-1185">Reference proteome</keyword>
<evidence type="ECO:0008006" key="4">
    <source>
        <dbReference type="Google" id="ProtNLM"/>
    </source>
</evidence>
<proteinExistence type="predicted"/>
<feature type="chain" id="PRO_5035876073" description="Sodefrin-like factor" evidence="1">
    <location>
        <begin position="24"/>
        <end position="116"/>
    </location>
</feature>
<dbReference type="SUPFAM" id="SSF57302">
    <property type="entry name" value="Snake toxin-like"/>
    <property type="match status" value="1"/>
</dbReference>
<evidence type="ECO:0000313" key="2">
    <source>
        <dbReference type="EMBL" id="CAG5119562.1"/>
    </source>
</evidence>
<feature type="signal peptide" evidence="1">
    <location>
        <begin position="1"/>
        <end position="23"/>
    </location>
</feature>
<name>A0A8S3YVE2_9EUPU</name>
<keyword evidence="1" id="KW-0732">Signal</keyword>
<dbReference type="Proteomes" id="UP000678393">
    <property type="component" value="Unassembled WGS sequence"/>
</dbReference>
<dbReference type="AlphaFoldDB" id="A0A8S3YVE2"/>
<dbReference type="PROSITE" id="PS51257">
    <property type="entry name" value="PROKAR_LIPOPROTEIN"/>
    <property type="match status" value="1"/>
</dbReference>
<evidence type="ECO:0000313" key="3">
    <source>
        <dbReference type="Proteomes" id="UP000678393"/>
    </source>
</evidence>
<sequence>MRTFSFLLCVGFLACLNVSSVRSLLCAQCNQNDPGCRSGTVLPTLCARGERFCFVFNVYGEGRQGTFRGCTNRDDTEGCRPITINNREHTGCLSVCSWEGCNSSQGEVLALLMKNR</sequence>
<gene>
    <name evidence="2" type="ORF">CUNI_LOCUS5120</name>
</gene>
<dbReference type="InterPro" id="IPR045860">
    <property type="entry name" value="Snake_toxin-like_sf"/>
</dbReference>
<comment type="caution">
    <text evidence="2">The sequence shown here is derived from an EMBL/GenBank/DDBJ whole genome shotgun (WGS) entry which is preliminary data.</text>
</comment>
<dbReference type="Gene3D" id="2.10.60.10">
    <property type="entry name" value="CD59"/>
    <property type="match status" value="1"/>
</dbReference>
<evidence type="ECO:0000256" key="1">
    <source>
        <dbReference type="SAM" id="SignalP"/>
    </source>
</evidence>